<keyword evidence="5 8" id="KW-1133">Transmembrane helix</keyword>
<dbReference type="OrthoDB" id="296386at2759"/>
<comment type="subcellular location">
    <subcellularLocation>
        <location evidence="1">Cell membrane</location>
        <topology evidence="1">Multi-pass membrane protein</topology>
    </subcellularLocation>
    <subcellularLocation>
        <location evidence="8">Membrane</location>
        <topology evidence="8">Multi-pass membrane protein</topology>
    </subcellularLocation>
</comment>
<keyword evidence="3" id="KW-1003">Cell membrane</keyword>
<dbReference type="EnsemblMetazoa" id="PHUM095280-RA">
    <property type="protein sequence ID" value="PHUM095280-PA"/>
    <property type="gene ID" value="PHUM095280"/>
</dbReference>
<keyword evidence="4 8" id="KW-0812">Transmembrane</keyword>
<protein>
    <recommendedName>
        <fullName evidence="8">Anoctamin</fullName>
    </recommendedName>
</protein>
<dbReference type="OMA" id="KIHTWDT"/>
<dbReference type="AlphaFoldDB" id="E0VCR5"/>
<evidence type="ECO:0000259" key="10">
    <source>
        <dbReference type="Pfam" id="PF04547"/>
    </source>
</evidence>
<feature type="transmembrane region" description="Helical" evidence="8">
    <location>
        <begin position="1062"/>
        <end position="1085"/>
    </location>
</feature>
<dbReference type="EMBL" id="AAZO01001134">
    <property type="status" value="NOT_ANNOTATED_CDS"/>
    <property type="molecule type" value="Genomic_DNA"/>
</dbReference>
<dbReference type="Proteomes" id="UP000009046">
    <property type="component" value="Unassembled WGS sequence"/>
</dbReference>
<reference evidence="13" key="3">
    <citation type="submission" date="2021-02" db="UniProtKB">
        <authorList>
            <consortium name="EnsemblMetazoa"/>
        </authorList>
    </citation>
    <scope>IDENTIFICATION</scope>
    <source>
        <strain evidence="13">USDA</strain>
    </source>
</reference>
<dbReference type="RefSeq" id="XP_002423909.1">
    <property type="nucleotide sequence ID" value="XM_002423864.1"/>
</dbReference>
<gene>
    <name evidence="13" type="primary">8238027</name>
    <name evidence="12" type="ORF">Phum_PHUM095280</name>
</gene>
<dbReference type="VEuPathDB" id="VectorBase:PHUM095280"/>
<dbReference type="PANTHER" id="PTHR12308">
    <property type="entry name" value="ANOCTAMIN"/>
    <property type="match status" value="1"/>
</dbReference>
<evidence type="ECO:0000256" key="5">
    <source>
        <dbReference type="ARBA" id="ARBA00022989"/>
    </source>
</evidence>
<evidence type="ECO:0000256" key="1">
    <source>
        <dbReference type="ARBA" id="ARBA00004651"/>
    </source>
</evidence>
<dbReference type="Pfam" id="PF16178">
    <property type="entry name" value="Anoct_dimer"/>
    <property type="match status" value="1"/>
</dbReference>
<dbReference type="Pfam" id="PF04547">
    <property type="entry name" value="Anoctamin"/>
    <property type="match status" value="1"/>
</dbReference>
<accession>E0VCR5</accession>
<dbReference type="CTD" id="8238027"/>
<feature type="transmembrane region" description="Helical" evidence="8">
    <location>
        <begin position="886"/>
        <end position="904"/>
    </location>
</feature>
<comment type="similarity">
    <text evidence="2 8">Belongs to the anoctamin family.</text>
</comment>
<dbReference type="EMBL" id="DS235063">
    <property type="protein sequence ID" value="EEB11171.1"/>
    <property type="molecule type" value="Genomic_DNA"/>
</dbReference>
<keyword evidence="7" id="KW-0325">Glycoprotein</keyword>
<reference evidence="12" key="2">
    <citation type="submission" date="2007-04" db="EMBL/GenBank/DDBJ databases">
        <title>The genome of the human body louse.</title>
        <authorList>
            <consortium name="The Human Body Louse Genome Consortium"/>
            <person name="Kirkness E."/>
            <person name="Walenz B."/>
            <person name="Hass B."/>
            <person name="Bruggner R."/>
            <person name="Strausberg R."/>
        </authorList>
    </citation>
    <scope>NUCLEOTIDE SEQUENCE</scope>
    <source>
        <strain evidence="12">USDA</strain>
    </source>
</reference>
<dbReference type="InterPro" id="IPR032394">
    <property type="entry name" value="Anoct_dimer"/>
</dbReference>
<dbReference type="eggNOG" id="KOG2514">
    <property type="taxonomic scope" value="Eukaryota"/>
</dbReference>
<feature type="transmembrane region" description="Helical" evidence="8">
    <location>
        <begin position="1166"/>
        <end position="1187"/>
    </location>
</feature>
<feature type="transmembrane region" description="Helical" evidence="8">
    <location>
        <begin position="789"/>
        <end position="808"/>
    </location>
</feature>
<dbReference type="GeneID" id="8238027"/>
<reference evidence="12" key="1">
    <citation type="submission" date="2007-04" db="EMBL/GenBank/DDBJ databases">
        <title>Annotation of Pediculus humanus corporis strain USDA.</title>
        <authorList>
            <person name="Kirkness E."/>
            <person name="Hannick L."/>
            <person name="Hass B."/>
            <person name="Bruggner R."/>
            <person name="Lawson D."/>
            <person name="Bidwell S."/>
            <person name="Joardar V."/>
            <person name="Caler E."/>
            <person name="Walenz B."/>
            <person name="Inman J."/>
            <person name="Schobel S."/>
            <person name="Galinsky K."/>
            <person name="Amedeo P."/>
            <person name="Strausberg R."/>
        </authorList>
    </citation>
    <scope>NUCLEOTIDE SEQUENCE</scope>
    <source>
        <strain evidence="12">USDA</strain>
    </source>
</reference>
<evidence type="ECO:0000256" key="6">
    <source>
        <dbReference type="ARBA" id="ARBA00023136"/>
    </source>
</evidence>
<feature type="domain" description="Anoctamin dimerisation" evidence="11">
    <location>
        <begin position="394"/>
        <end position="623"/>
    </location>
</feature>
<organism>
    <name type="scientific">Pediculus humanus subsp. corporis</name>
    <name type="common">Body louse</name>
    <dbReference type="NCBI Taxonomy" id="121224"/>
    <lineage>
        <taxon>Eukaryota</taxon>
        <taxon>Metazoa</taxon>
        <taxon>Ecdysozoa</taxon>
        <taxon>Arthropoda</taxon>
        <taxon>Hexapoda</taxon>
        <taxon>Insecta</taxon>
        <taxon>Pterygota</taxon>
        <taxon>Neoptera</taxon>
        <taxon>Paraneoptera</taxon>
        <taxon>Psocodea</taxon>
        <taxon>Troctomorpha</taxon>
        <taxon>Phthiraptera</taxon>
        <taxon>Anoplura</taxon>
        <taxon>Pediculidae</taxon>
        <taxon>Pediculus</taxon>
    </lineage>
</organism>
<evidence type="ECO:0000313" key="14">
    <source>
        <dbReference type="Proteomes" id="UP000009046"/>
    </source>
</evidence>
<dbReference type="PANTHER" id="PTHR12308:SF84">
    <property type="entry name" value="ANOCTAMIN"/>
    <property type="match status" value="1"/>
</dbReference>
<feature type="domain" description="Anoctamin transmembrane" evidence="10">
    <location>
        <begin position="626"/>
        <end position="1201"/>
    </location>
</feature>
<evidence type="ECO:0000256" key="8">
    <source>
        <dbReference type="RuleBase" id="RU280814"/>
    </source>
</evidence>
<name>E0VCR5_PEDHC</name>
<dbReference type="GO" id="GO:0005254">
    <property type="term" value="F:chloride channel activity"/>
    <property type="evidence" value="ECO:0007669"/>
    <property type="project" value="TreeGrafter"/>
</dbReference>
<dbReference type="GO" id="GO:0046983">
    <property type="term" value="F:protein dimerization activity"/>
    <property type="evidence" value="ECO:0007669"/>
    <property type="project" value="InterPro"/>
</dbReference>
<dbReference type="HOGENOM" id="CLU_006685_1_0_1"/>
<evidence type="ECO:0000256" key="3">
    <source>
        <dbReference type="ARBA" id="ARBA00022475"/>
    </source>
</evidence>
<evidence type="ECO:0000256" key="4">
    <source>
        <dbReference type="ARBA" id="ARBA00022692"/>
    </source>
</evidence>
<comment type="caution">
    <text evidence="8">Lacks conserved residue(s) required for the propagation of feature annotation.</text>
</comment>
<evidence type="ECO:0000313" key="13">
    <source>
        <dbReference type="EnsemblMetazoa" id="PHUM095280-PA"/>
    </source>
</evidence>
<feature type="region of interest" description="Disordered" evidence="9">
    <location>
        <begin position="181"/>
        <end position="219"/>
    </location>
</feature>
<dbReference type="FunCoup" id="E0VCR5">
    <property type="interactions" value="61"/>
</dbReference>
<evidence type="ECO:0000313" key="12">
    <source>
        <dbReference type="EMBL" id="EEB11171.1"/>
    </source>
</evidence>
<dbReference type="InterPro" id="IPR049452">
    <property type="entry name" value="Anoctamin_TM"/>
</dbReference>
<feature type="transmembrane region" description="Helical" evidence="8">
    <location>
        <begin position="844"/>
        <end position="866"/>
    </location>
</feature>
<keyword evidence="14" id="KW-1185">Reference proteome</keyword>
<evidence type="ECO:0000256" key="9">
    <source>
        <dbReference type="SAM" id="MobiDB-lite"/>
    </source>
</evidence>
<keyword evidence="6 8" id="KW-0472">Membrane</keyword>
<feature type="compositionally biased region" description="Basic and acidic residues" evidence="9">
    <location>
        <begin position="181"/>
        <end position="203"/>
    </location>
</feature>
<proteinExistence type="inferred from homology"/>
<feature type="transmembrane region" description="Helical" evidence="8">
    <location>
        <begin position="634"/>
        <end position="663"/>
    </location>
</feature>
<evidence type="ECO:0000256" key="2">
    <source>
        <dbReference type="ARBA" id="ARBA00009671"/>
    </source>
</evidence>
<feature type="transmembrane region" description="Helical" evidence="8">
    <location>
        <begin position="1010"/>
        <end position="1032"/>
    </location>
</feature>
<dbReference type="KEGG" id="phu:Phum_PHUM095280"/>
<dbReference type="GO" id="GO:0005886">
    <property type="term" value="C:plasma membrane"/>
    <property type="evidence" value="ECO:0007669"/>
    <property type="project" value="UniProtKB-SubCell"/>
</dbReference>
<dbReference type="InterPro" id="IPR007632">
    <property type="entry name" value="Anoctamin"/>
</dbReference>
<sequence>MSEYRNHDDDDDDDGVVKKFKSAQDFKEYFLDGSKFEKCSKNDSSVNDNKRRASIPANLNNYNIRIYNSRRYSEIVLGPTVRVQRERLSKSDTNSASKINGGLSDTLNKRIKSKNQITRSHNINNDDNNDDFIVEEDKNNEGEENGKQISKNFINHLEETVEESDGGIVYESDDDEFEEKYGKFKGTDGKRKSWDRDSNESEKNMTNGYGNENKNKTNLKRVGDDLENEETDGKFSYGRKNSTDTSYRINIDVRSDAFQRRCNGEMTYEERKNHKENIENCQNNIKTVVLSYFNLSHTKWDLANVNGTRHWEKRSSRATIHPISNSISRDVFGPKISAISDEETTSSPHFNDKHDNVSRINDIEYASGGLLSGVDEELPSSAPYRPPKSETLLFSDGKRRIDMVLVYEEEDLGVMRESEALKKEKRKRFKENLEREGLEFELEDKKVSFDEKTYFLKIHAPWQVMTRYAELMNIKMPIKRLITISVKSERNQGKKEENDDGSIKAFFNKLFEYDHTRIPDEPSFYKATFTRNEEDQFVVKDRESFFTGAQRSQIVWEILMRAKYDVTEKVGIRRLLNDQTYIAAYPLHEGAYDEDGENGFLYDRRLLYLEWARPSKWFKKQPLWLVRKYFGDKIALYFAWLGFYTNMLALPAIVGVFCFLYGLGSLENSDNIPGNEICDLKGAGNLTLCPMCDKACRYIKLGDSCMYAKMTYLFDNPSTVFFAIFMSFWATTYLEMWKRQQSIIVWEWDLQNIEDDEEPRPEFETSVKTFRINPVTREREPYMPLWNKALRFLATSATVLCMIFVVIGAVLGTIIYRISLVAVIYSGGGTLLKDHAKIFTSMTAALINLIIIMILTRFYHSLAIWLTNIENPRTQREYEDSFTFKIFLFEFVNFYSSLIYIAFFKGRFFMHPGDTAARSSEFLKLKGDVCDPAGCLSELCIQLAIIMIGKQCLNNVLELLYPKFWNWWYRRVHSSHTKKGFTRKLTRWEEDYQMQDAGRLALFEEYLEMVLQYGFVTLFVAAFPLAPLFAFLNNIGEIRLDAYKMVTQSRRPLAERVQNIGAWYGILKGLTYTAVVSNAFVIGYTSDFIPRMVYKFVYSPTNDLRGYIKSSLSEFNTSDYTEDMGSPEDDPDPPICYYRGYRNPPNHPTDPYDLSPQYWHVFAARLAFVVVFEHFVFALTGIMAYIIPDVPTSVRTQMLRENLLAKEAKYEKGLRTPGENNKELLSAVKGSKLETILRRGSWGRRFSKISDDVDSRVTTFRGRKESGSTNAGIS</sequence>
<dbReference type="InParanoid" id="E0VCR5"/>
<evidence type="ECO:0000259" key="11">
    <source>
        <dbReference type="Pfam" id="PF16178"/>
    </source>
</evidence>
<evidence type="ECO:0000256" key="7">
    <source>
        <dbReference type="ARBA" id="ARBA00023180"/>
    </source>
</evidence>